<evidence type="ECO:0008006" key="2">
    <source>
        <dbReference type="Google" id="ProtNLM"/>
    </source>
</evidence>
<reference evidence="1" key="1">
    <citation type="journal article" date="2015" name="Nature">
        <title>Complex archaea that bridge the gap between prokaryotes and eukaryotes.</title>
        <authorList>
            <person name="Spang A."/>
            <person name="Saw J.H."/>
            <person name="Jorgensen S.L."/>
            <person name="Zaremba-Niedzwiedzka K."/>
            <person name="Martijn J."/>
            <person name="Lind A.E."/>
            <person name="van Eijk R."/>
            <person name="Schleper C."/>
            <person name="Guy L."/>
            <person name="Ettema T.J."/>
        </authorList>
    </citation>
    <scope>NUCLEOTIDE SEQUENCE</scope>
</reference>
<dbReference type="AlphaFoldDB" id="A0A0F9J092"/>
<dbReference type="Gene3D" id="3.10.20.30">
    <property type="match status" value="1"/>
</dbReference>
<comment type="caution">
    <text evidence="1">The sequence shown here is derived from an EMBL/GenBank/DDBJ whole genome shotgun (WGS) entry which is preliminary data.</text>
</comment>
<name>A0A0F9J092_9ZZZZ</name>
<dbReference type="CDD" id="cd17040">
    <property type="entry name" value="Ubl_MoaD_like"/>
    <property type="match status" value="1"/>
</dbReference>
<dbReference type="SUPFAM" id="SSF54285">
    <property type="entry name" value="MoaD/ThiS"/>
    <property type="match status" value="1"/>
</dbReference>
<dbReference type="InterPro" id="IPR016155">
    <property type="entry name" value="Mopterin_synth/thiamin_S_b"/>
</dbReference>
<organism evidence="1">
    <name type="scientific">marine sediment metagenome</name>
    <dbReference type="NCBI Taxonomy" id="412755"/>
    <lineage>
        <taxon>unclassified sequences</taxon>
        <taxon>metagenomes</taxon>
        <taxon>ecological metagenomes</taxon>
    </lineage>
</organism>
<dbReference type="InterPro" id="IPR012675">
    <property type="entry name" value="Beta-grasp_dom_sf"/>
</dbReference>
<gene>
    <name evidence="1" type="ORF">LCGC14_1515490</name>
</gene>
<accession>A0A0F9J092</accession>
<proteinExistence type="predicted"/>
<dbReference type="EMBL" id="LAZR01011172">
    <property type="protein sequence ID" value="KKM63044.1"/>
    <property type="molecule type" value="Genomic_DNA"/>
</dbReference>
<evidence type="ECO:0000313" key="1">
    <source>
        <dbReference type="EMBL" id="KKM63044.1"/>
    </source>
</evidence>
<protein>
    <recommendedName>
        <fullName evidence="2">Ubiquitin-like domain-containing protein</fullName>
    </recommendedName>
</protein>
<sequence>MAKVKLNLLNIFQLKIDKRYIEYEGKTVGDVIIQFLNENSDKLDDEMLSKNKKKFNSQILILLNGRNIKYLKNYKTNLKDNDNLYLSFALAGG</sequence>